<dbReference type="AlphaFoldDB" id="A0A6P6Y7L2"/>
<proteinExistence type="predicted"/>
<dbReference type="KEGG" id="dpte:113795425"/>
<dbReference type="RefSeq" id="XP_027201407.1">
    <property type="nucleotide sequence ID" value="XM_027345606.1"/>
</dbReference>
<sequence>MQQQQSKRRFIIYLIINNSNKMEQQRPIGLIQSSEIIGSCNLGRSRNMAASNNNKLNDYRLEIKPFDEHHPTGAELQQMIYQNDFNIIHFESKDADRNLLELSMDNDVGHHFHWLLRSPCMMLVNSIIRLQLDLGHGPVAPVPESNVIKGMEEIFLENDAQLCFDSSSFQNQKFGGGGAINLFTKSNLIKQIVKVDDQRRPQIASIFYCNNSPTTTTDAVPGSNIQNAGGSNEVNKRRPTLQSVTSRSKNEPDYVIYYGDKNRIKPVAIICGQIQQLLPNELLSMTTTEFDPGELLQMPETKLELRNDLTNEINRKDWYYLCKHSSLVRVQFLSIAYVHSLQPTKCYFKSLIIPSRRFSIVIAGFVGIIGHRKPMDPMDLFNASKILSGGTRDHVVEIVVDEECLVYIGDHFMFIMAKQPRDPNDNNLLKMRFKSKSN</sequence>
<evidence type="ECO:0000256" key="1">
    <source>
        <dbReference type="SAM" id="MobiDB-lite"/>
    </source>
</evidence>
<dbReference type="OrthoDB" id="6504326at2759"/>
<name>A0A6P6Y7L2_DERPT</name>
<evidence type="ECO:0000313" key="3">
    <source>
        <dbReference type="RefSeq" id="XP_027201407.1"/>
    </source>
</evidence>
<evidence type="ECO:0000313" key="4">
    <source>
        <dbReference type="RefSeq" id="XP_027201408.1"/>
    </source>
</evidence>
<keyword evidence="2" id="KW-1185">Reference proteome</keyword>
<dbReference type="Proteomes" id="UP000515146">
    <property type="component" value="Unplaced"/>
</dbReference>
<protein>
    <submittedName>
        <fullName evidence="3 4">Uncharacterized protein LOC113795425</fullName>
    </submittedName>
</protein>
<dbReference type="OMA" id="ANYECLA"/>
<dbReference type="RefSeq" id="XP_027201408.1">
    <property type="nucleotide sequence ID" value="XM_027345607.1"/>
</dbReference>
<accession>A0A6P6Y7L2</accession>
<reference evidence="3 4" key="1">
    <citation type="submission" date="2025-08" db="UniProtKB">
        <authorList>
            <consortium name="RefSeq"/>
        </authorList>
    </citation>
    <scope>IDENTIFICATION</scope>
    <source>
        <strain evidence="3 4">Airmid</strain>
    </source>
</reference>
<organism evidence="2 4">
    <name type="scientific">Dermatophagoides pteronyssinus</name>
    <name type="common">European house dust mite</name>
    <dbReference type="NCBI Taxonomy" id="6956"/>
    <lineage>
        <taxon>Eukaryota</taxon>
        <taxon>Metazoa</taxon>
        <taxon>Ecdysozoa</taxon>
        <taxon>Arthropoda</taxon>
        <taxon>Chelicerata</taxon>
        <taxon>Arachnida</taxon>
        <taxon>Acari</taxon>
        <taxon>Acariformes</taxon>
        <taxon>Sarcoptiformes</taxon>
        <taxon>Astigmata</taxon>
        <taxon>Psoroptidia</taxon>
        <taxon>Analgoidea</taxon>
        <taxon>Pyroglyphidae</taxon>
        <taxon>Dermatophagoidinae</taxon>
        <taxon>Dermatophagoides</taxon>
    </lineage>
</organism>
<gene>
    <name evidence="3 4" type="primary">LOC113795425</name>
</gene>
<feature type="compositionally biased region" description="Polar residues" evidence="1">
    <location>
        <begin position="218"/>
        <end position="233"/>
    </location>
</feature>
<feature type="region of interest" description="Disordered" evidence="1">
    <location>
        <begin position="218"/>
        <end position="239"/>
    </location>
</feature>
<evidence type="ECO:0000313" key="2">
    <source>
        <dbReference type="Proteomes" id="UP000515146"/>
    </source>
</evidence>